<dbReference type="AlphaFoldDB" id="A0AAU7BWB7"/>
<dbReference type="InterPro" id="IPR050640">
    <property type="entry name" value="Bact_2-comp_sensor_kinase"/>
</dbReference>
<name>A0AAU7BWB7_9FLAO</name>
<keyword evidence="1" id="KW-0812">Transmembrane</keyword>
<feature type="transmembrane region" description="Helical" evidence="1">
    <location>
        <begin position="15"/>
        <end position="33"/>
    </location>
</feature>
<keyword evidence="3" id="KW-0808">Transferase</keyword>
<dbReference type="PANTHER" id="PTHR34220:SF7">
    <property type="entry name" value="SENSOR HISTIDINE KINASE YPDA"/>
    <property type="match status" value="1"/>
</dbReference>
<keyword evidence="3" id="KW-0418">Kinase</keyword>
<dbReference type="RefSeq" id="WP_347925958.1">
    <property type="nucleotide sequence ID" value="NZ_CP157199.1"/>
</dbReference>
<dbReference type="GO" id="GO:0016020">
    <property type="term" value="C:membrane"/>
    <property type="evidence" value="ECO:0007669"/>
    <property type="project" value="InterPro"/>
</dbReference>
<feature type="transmembrane region" description="Helical" evidence="1">
    <location>
        <begin position="45"/>
        <end position="64"/>
    </location>
</feature>
<reference evidence="3" key="1">
    <citation type="submission" date="2024-05" db="EMBL/GenBank/DDBJ databases">
        <title>Pontimicrobium maritimus sp. nov., isolated form sea water.</title>
        <authorList>
            <person name="Muhammad N."/>
            <person name="Vuong T.Q."/>
            <person name="Han H.L."/>
            <person name="Kim S.-G."/>
        </authorList>
    </citation>
    <scope>NUCLEOTIDE SEQUENCE</scope>
    <source>
        <strain evidence="3">SW4</strain>
    </source>
</reference>
<dbReference type="Pfam" id="PF06580">
    <property type="entry name" value="His_kinase"/>
    <property type="match status" value="1"/>
</dbReference>
<evidence type="ECO:0000259" key="2">
    <source>
        <dbReference type="Pfam" id="PF06580"/>
    </source>
</evidence>
<dbReference type="GO" id="GO:0000155">
    <property type="term" value="F:phosphorelay sensor kinase activity"/>
    <property type="evidence" value="ECO:0007669"/>
    <property type="project" value="InterPro"/>
</dbReference>
<accession>A0AAU7BWB7</accession>
<evidence type="ECO:0000256" key="1">
    <source>
        <dbReference type="SAM" id="Phobius"/>
    </source>
</evidence>
<proteinExistence type="predicted"/>
<keyword evidence="1" id="KW-1133">Transmembrane helix</keyword>
<sequence length="351" mass="40602">MILTNQLNNPKVKKHLLITVLGILFGILLYNYFDASIHLIEQTNNSLELILSAFCGILLAYLIYAISKRLDKLIPWISQLTNRFIIGIVTLFTCTYAVVLLVVLIYNKLTNQVVLEKELYQSNLIKLGIILFILILIYNIFYFALYSYHTYSKLQIEAVKYERKQFEFQLKALKSQLSPHFLFNNLNTISSLAFKDEVQAENYIRELAKIYKYTLNSYHTKLVNIDKELEIIKAYLSLLKTRFGNALNYSINVSENNFANKIPPLSIQMLIENAVKHNQATELNNLNIEIFQEKDQLVVKNNISAKPKNVESFNIGLGNINSRFQLLFNKQISIIKDDNFTVKLPIIVDND</sequence>
<feature type="transmembrane region" description="Helical" evidence="1">
    <location>
        <begin position="84"/>
        <end position="106"/>
    </location>
</feature>
<keyword evidence="1" id="KW-0472">Membrane</keyword>
<dbReference type="PANTHER" id="PTHR34220">
    <property type="entry name" value="SENSOR HISTIDINE KINASE YPDA"/>
    <property type="match status" value="1"/>
</dbReference>
<evidence type="ECO:0000313" key="3">
    <source>
        <dbReference type="EMBL" id="XBG62614.1"/>
    </source>
</evidence>
<feature type="domain" description="Signal transduction histidine kinase internal region" evidence="2">
    <location>
        <begin position="169"/>
        <end position="247"/>
    </location>
</feature>
<dbReference type="InterPro" id="IPR010559">
    <property type="entry name" value="Sig_transdc_His_kin_internal"/>
</dbReference>
<feature type="transmembrane region" description="Helical" evidence="1">
    <location>
        <begin position="127"/>
        <end position="148"/>
    </location>
</feature>
<protein>
    <submittedName>
        <fullName evidence="3">Histidine kinase</fullName>
    </submittedName>
</protein>
<organism evidence="3">
    <name type="scientific">Pontimicrobium sp. SW4</name>
    <dbReference type="NCBI Taxonomy" id="3153519"/>
    <lineage>
        <taxon>Bacteria</taxon>
        <taxon>Pseudomonadati</taxon>
        <taxon>Bacteroidota</taxon>
        <taxon>Flavobacteriia</taxon>
        <taxon>Flavobacteriales</taxon>
        <taxon>Flavobacteriaceae</taxon>
        <taxon>Pontimicrobium</taxon>
    </lineage>
</organism>
<dbReference type="EMBL" id="CP157199">
    <property type="protein sequence ID" value="XBG62614.1"/>
    <property type="molecule type" value="Genomic_DNA"/>
</dbReference>
<gene>
    <name evidence="3" type="ORF">ABGB03_06810</name>
</gene>